<reference evidence="7" key="1">
    <citation type="journal article" date="2015" name="Nature">
        <title>Complex archaea that bridge the gap between prokaryotes and eukaryotes.</title>
        <authorList>
            <person name="Spang A."/>
            <person name="Saw J.H."/>
            <person name="Jorgensen S.L."/>
            <person name="Zaremba-Niedzwiedzka K."/>
            <person name="Martijn J."/>
            <person name="Lind A.E."/>
            <person name="van Eijk R."/>
            <person name="Schleper C."/>
            <person name="Guy L."/>
            <person name="Ettema T.J."/>
        </authorList>
    </citation>
    <scope>NUCLEOTIDE SEQUENCE</scope>
</reference>
<evidence type="ECO:0000256" key="2">
    <source>
        <dbReference type="ARBA" id="ARBA00022714"/>
    </source>
</evidence>
<sequence>MVMHMLQQNTQSGRASGKACFDEWTPASIQLEVDALKHIPGAMLPILHAIQDRFGYIPDAAVPIIAEALRQTRAEVHGVITFYHHFRSHPVGSNVLHVCRAEACQAMGGRQLESHIKASLGVDYHQTSRDNELTLEPVYCLGNCACAPSIRVGDDIHGRMTPAKFDRLVDRLTTSTLELK</sequence>
<keyword evidence="5" id="KW-0411">Iron-sulfur</keyword>
<comment type="similarity">
    <text evidence="1">Belongs to the complex I 24 kDa subunit family.</text>
</comment>
<keyword evidence="3" id="KW-0479">Metal-binding</keyword>
<dbReference type="InterPro" id="IPR041921">
    <property type="entry name" value="NuoE_N"/>
</dbReference>
<keyword evidence="2" id="KW-0001">2Fe-2S</keyword>
<dbReference type="GO" id="GO:0046872">
    <property type="term" value="F:metal ion binding"/>
    <property type="evidence" value="ECO:0007669"/>
    <property type="project" value="UniProtKB-KW"/>
</dbReference>
<evidence type="ECO:0000256" key="5">
    <source>
        <dbReference type="ARBA" id="ARBA00023014"/>
    </source>
</evidence>
<dbReference type="PANTHER" id="PTHR10371">
    <property type="entry name" value="NADH DEHYDROGENASE UBIQUINONE FLAVOPROTEIN 2, MITOCHONDRIAL"/>
    <property type="match status" value="1"/>
</dbReference>
<dbReference type="GO" id="GO:0051537">
    <property type="term" value="F:2 iron, 2 sulfur cluster binding"/>
    <property type="evidence" value="ECO:0007669"/>
    <property type="project" value="UniProtKB-KW"/>
</dbReference>
<evidence type="ECO:0000256" key="3">
    <source>
        <dbReference type="ARBA" id="ARBA00022723"/>
    </source>
</evidence>
<comment type="caution">
    <text evidence="7">The sequence shown here is derived from an EMBL/GenBank/DDBJ whole genome shotgun (WGS) entry which is preliminary data.</text>
</comment>
<dbReference type="AlphaFoldDB" id="A0A0F9XIU1"/>
<dbReference type="Pfam" id="PF01257">
    <property type="entry name" value="2Fe-2S_thioredx"/>
    <property type="match status" value="1"/>
</dbReference>
<evidence type="ECO:0000256" key="4">
    <source>
        <dbReference type="ARBA" id="ARBA00023004"/>
    </source>
</evidence>
<dbReference type="PANTHER" id="PTHR10371:SF3">
    <property type="entry name" value="NADH DEHYDROGENASE [UBIQUINONE] FLAVOPROTEIN 2, MITOCHONDRIAL"/>
    <property type="match status" value="1"/>
</dbReference>
<name>A0A0F9XIU1_9ZZZZ</name>
<dbReference type="Gene3D" id="1.10.10.1590">
    <property type="entry name" value="NADH-quinone oxidoreductase subunit E"/>
    <property type="match status" value="1"/>
</dbReference>
<dbReference type="EMBL" id="LAZR01000099">
    <property type="protein sequence ID" value="KKN91893.1"/>
    <property type="molecule type" value="Genomic_DNA"/>
</dbReference>
<dbReference type="PIRSF" id="PIRSF000216">
    <property type="entry name" value="NADH_DH_24kDa"/>
    <property type="match status" value="1"/>
</dbReference>
<accession>A0A0F9XIU1</accession>
<dbReference type="InterPro" id="IPR036249">
    <property type="entry name" value="Thioredoxin-like_sf"/>
</dbReference>
<dbReference type="NCBIfam" id="NF004638">
    <property type="entry name" value="PRK05988.1"/>
    <property type="match status" value="1"/>
</dbReference>
<dbReference type="PROSITE" id="PS01099">
    <property type="entry name" value="COMPLEX1_24K"/>
    <property type="match status" value="1"/>
</dbReference>
<keyword evidence="4" id="KW-0408">Iron</keyword>
<dbReference type="GO" id="GO:0003954">
    <property type="term" value="F:NADH dehydrogenase activity"/>
    <property type="evidence" value="ECO:0007669"/>
    <property type="project" value="TreeGrafter"/>
</dbReference>
<proteinExistence type="inferred from homology"/>
<dbReference type="InterPro" id="IPR002023">
    <property type="entry name" value="NuoE-like"/>
</dbReference>
<protein>
    <recommendedName>
        <fullName evidence="8">NADH-quinone oxidoreductase subunit E</fullName>
    </recommendedName>
</protein>
<evidence type="ECO:0008006" key="8">
    <source>
        <dbReference type="Google" id="ProtNLM"/>
    </source>
</evidence>
<evidence type="ECO:0000313" key="7">
    <source>
        <dbReference type="EMBL" id="KKN91893.1"/>
    </source>
</evidence>
<dbReference type="CDD" id="cd03081">
    <property type="entry name" value="TRX_Fd_NuoE_FDH_gamma"/>
    <property type="match status" value="1"/>
</dbReference>
<gene>
    <name evidence="7" type="ORF">LCGC14_0213680</name>
</gene>
<organism evidence="7">
    <name type="scientific">marine sediment metagenome</name>
    <dbReference type="NCBI Taxonomy" id="412755"/>
    <lineage>
        <taxon>unclassified sequences</taxon>
        <taxon>metagenomes</taxon>
        <taxon>ecological metagenomes</taxon>
    </lineage>
</organism>
<dbReference type="SUPFAM" id="SSF52833">
    <property type="entry name" value="Thioredoxin-like"/>
    <property type="match status" value="1"/>
</dbReference>
<dbReference type="Gene3D" id="3.40.30.10">
    <property type="entry name" value="Glutaredoxin"/>
    <property type="match status" value="1"/>
</dbReference>
<evidence type="ECO:0000256" key="1">
    <source>
        <dbReference type="ARBA" id="ARBA00010643"/>
    </source>
</evidence>
<evidence type="ECO:0000256" key="6">
    <source>
        <dbReference type="ARBA" id="ARBA00034078"/>
    </source>
</evidence>
<comment type="cofactor">
    <cofactor evidence="6">
        <name>[2Fe-2S] cluster</name>
        <dbReference type="ChEBI" id="CHEBI:190135"/>
    </cofactor>
</comment>